<proteinExistence type="predicted"/>
<dbReference type="Pfam" id="PF11716">
    <property type="entry name" value="MDMPI_N"/>
    <property type="match status" value="1"/>
</dbReference>
<comment type="caution">
    <text evidence="2">The sequence shown here is derived from an EMBL/GenBank/DDBJ whole genome shotgun (WGS) entry which is preliminary data.</text>
</comment>
<evidence type="ECO:0000313" key="2">
    <source>
        <dbReference type="EMBL" id="PRX44541.1"/>
    </source>
</evidence>
<evidence type="ECO:0000259" key="1">
    <source>
        <dbReference type="Pfam" id="PF11716"/>
    </source>
</evidence>
<dbReference type="SUPFAM" id="SSF109854">
    <property type="entry name" value="DinB/YfiT-like putative metalloenzymes"/>
    <property type="match status" value="1"/>
</dbReference>
<dbReference type="EMBL" id="PVNH01000011">
    <property type="protein sequence ID" value="PRX44541.1"/>
    <property type="molecule type" value="Genomic_DNA"/>
</dbReference>
<dbReference type="Gene3D" id="1.20.120.450">
    <property type="entry name" value="dinb family like domain"/>
    <property type="match status" value="1"/>
</dbReference>
<name>A0A2T0LN60_9PSEU</name>
<organism evidence="2 3">
    <name type="scientific">Prauserella shujinwangii</name>
    <dbReference type="NCBI Taxonomy" id="1453103"/>
    <lineage>
        <taxon>Bacteria</taxon>
        <taxon>Bacillati</taxon>
        <taxon>Actinomycetota</taxon>
        <taxon>Actinomycetes</taxon>
        <taxon>Pseudonocardiales</taxon>
        <taxon>Pseudonocardiaceae</taxon>
        <taxon>Prauserella</taxon>
    </lineage>
</organism>
<feature type="domain" description="Mycothiol-dependent maleylpyruvate isomerase metal-binding" evidence="1">
    <location>
        <begin position="8"/>
        <end position="92"/>
    </location>
</feature>
<dbReference type="NCBIfam" id="TIGR03083">
    <property type="entry name" value="maleylpyruvate isomerase family mycothiol-dependent enzyme"/>
    <property type="match status" value="1"/>
</dbReference>
<dbReference type="AlphaFoldDB" id="A0A2T0LN60"/>
<protein>
    <submittedName>
        <fullName evidence="2">Uncharacterized protein (TIGR03083 family)</fullName>
    </submittedName>
</protein>
<dbReference type="RefSeq" id="WP_106181219.1">
    <property type="nucleotide sequence ID" value="NZ_PVNH01000011.1"/>
</dbReference>
<accession>A0A2T0LN60</accession>
<evidence type="ECO:0000313" key="3">
    <source>
        <dbReference type="Proteomes" id="UP000238362"/>
    </source>
</evidence>
<reference evidence="2 3" key="1">
    <citation type="submission" date="2018-03" db="EMBL/GenBank/DDBJ databases">
        <title>Genomic Encyclopedia of Type Strains, Phase III (KMG-III): the genomes of soil and plant-associated and newly described type strains.</title>
        <authorList>
            <person name="Whitman W."/>
        </authorList>
    </citation>
    <scope>NUCLEOTIDE SEQUENCE [LARGE SCALE GENOMIC DNA]</scope>
    <source>
        <strain evidence="2 3">CGMCC 4.7125</strain>
    </source>
</reference>
<dbReference type="InterPro" id="IPR024344">
    <property type="entry name" value="MDMPI_metal-binding"/>
</dbReference>
<gene>
    <name evidence="2" type="ORF">B0I33_11150</name>
</gene>
<keyword evidence="3" id="KW-1185">Reference proteome</keyword>
<dbReference type="GO" id="GO:0046872">
    <property type="term" value="F:metal ion binding"/>
    <property type="evidence" value="ECO:0007669"/>
    <property type="project" value="InterPro"/>
</dbReference>
<dbReference type="Proteomes" id="UP000238362">
    <property type="component" value="Unassembled WGS sequence"/>
</dbReference>
<dbReference type="InterPro" id="IPR017517">
    <property type="entry name" value="Maleyloyr_isom"/>
</dbReference>
<dbReference type="OrthoDB" id="5178565at2"/>
<dbReference type="InterPro" id="IPR034660">
    <property type="entry name" value="DinB/YfiT-like"/>
</dbReference>
<sequence length="210" mass="22503">MDLMTLATQERADLAAFLGTLEPAEWDAPTLCSQWRVRDVVAHVISYDDLAVRALLRRLARGRFALDRANAIGVSELAGLSPDALLGLLDRHLRPRGLTAAFGGMVGLVDGMIHHQDIRRALGRPREIPAERLLPALRRALIAPPIGAIRRARGLRLVATDHEWSHGRGPEVRGKAEAILMAVAGRGAAVPELSGPGQRILAARAGVASG</sequence>